<proteinExistence type="predicted"/>
<keyword evidence="4" id="KW-0804">Transcription</keyword>
<keyword evidence="7" id="KW-1185">Reference proteome</keyword>
<accession>A0A4Y3IK86</accession>
<dbReference type="OrthoDB" id="5297460at2"/>
<dbReference type="RefSeq" id="WP_141268714.1">
    <property type="nucleotide sequence ID" value="NZ_BJLH01000001.1"/>
</dbReference>
<evidence type="ECO:0000313" key="6">
    <source>
        <dbReference type="EMBL" id="GEA59144.1"/>
    </source>
</evidence>
<evidence type="ECO:0000256" key="1">
    <source>
        <dbReference type="ARBA" id="ARBA00022849"/>
    </source>
</evidence>
<dbReference type="Pfam" id="PF12840">
    <property type="entry name" value="HTH_20"/>
    <property type="match status" value="1"/>
</dbReference>
<comment type="caution">
    <text evidence="6">The sequence shown here is derived from an EMBL/GenBank/DDBJ whole genome shotgun (WGS) entry which is preliminary data.</text>
</comment>
<dbReference type="EMBL" id="BJLH01000001">
    <property type="protein sequence ID" value="GEA59144.1"/>
    <property type="molecule type" value="Genomic_DNA"/>
</dbReference>
<dbReference type="PANTHER" id="PTHR33154">
    <property type="entry name" value="TRANSCRIPTIONAL REGULATOR, ARSR FAMILY"/>
    <property type="match status" value="1"/>
</dbReference>
<dbReference type="SUPFAM" id="SSF46785">
    <property type="entry name" value="Winged helix' DNA-binding domain"/>
    <property type="match status" value="1"/>
</dbReference>
<evidence type="ECO:0000313" key="7">
    <source>
        <dbReference type="Proteomes" id="UP000318242"/>
    </source>
</evidence>
<organism evidence="6 7">
    <name type="scientific">Vibrio comitans NBRC 102076</name>
    <dbReference type="NCBI Taxonomy" id="1219078"/>
    <lineage>
        <taxon>Bacteria</taxon>
        <taxon>Pseudomonadati</taxon>
        <taxon>Pseudomonadota</taxon>
        <taxon>Gammaproteobacteria</taxon>
        <taxon>Vibrionales</taxon>
        <taxon>Vibrionaceae</taxon>
        <taxon>Vibrio</taxon>
    </lineage>
</organism>
<dbReference type="PANTHER" id="PTHR33154:SF18">
    <property type="entry name" value="ARSENICAL RESISTANCE OPERON REPRESSOR"/>
    <property type="match status" value="1"/>
</dbReference>
<dbReference type="InterPro" id="IPR036388">
    <property type="entry name" value="WH-like_DNA-bd_sf"/>
</dbReference>
<dbReference type="PRINTS" id="PR00778">
    <property type="entry name" value="HTHARSR"/>
</dbReference>
<protein>
    <submittedName>
        <fullName evidence="6">Transcriptional regulator</fullName>
    </submittedName>
</protein>
<evidence type="ECO:0000256" key="2">
    <source>
        <dbReference type="ARBA" id="ARBA00023015"/>
    </source>
</evidence>
<dbReference type="NCBIfam" id="NF033788">
    <property type="entry name" value="HTH_metalloreg"/>
    <property type="match status" value="1"/>
</dbReference>
<keyword evidence="1" id="KW-0059">Arsenical resistance</keyword>
<dbReference type="InterPro" id="IPR036390">
    <property type="entry name" value="WH_DNA-bd_sf"/>
</dbReference>
<gene>
    <name evidence="6" type="ORF">VCO01S_03370</name>
</gene>
<dbReference type="PROSITE" id="PS50987">
    <property type="entry name" value="HTH_ARSR_2"/>
    <property type="match status" value="1"/>
</dbReference>
<feature type="domain" description="HTH arsR-type" evidence="5">
    <location>
        <begin position="1"/>
        <end position="96"/>
    </location>
</feature>
<dbReference type="Proteomes" id="UP000318242">
    <property type="component" value="Unassembled WGS sequence"/>
</dbReference>
<dbReference type="InterPro" id="IPR051081">
    <property type="entry name" value="HTH_MetalResp_TranReg"/>
</dbReference>
<dbReference type="CDD" id="cd00090">
    <property type="entry name" value="HTH_ARSR"/>
    <property type="match status" value="1"/>
</dbReference>
<reference evidence="6 7" key="1">
    <citation type="submission" date="2019-06" db="EMBL/GenBank/DDBJ databases">
        <title>Whole genome shotgun sequence of Vibrio comitans NBRC 102076.</title>
        <authorList>
            <person name="Hosoyama A."/>
            <person name="Uohara A."/>
            <person name="Ohji S."/>
            <person name="Ichikawa N."/>
        </authorList>
    </citation>
    <scope>NUCLEOTIDE SEQUENCE [LARGE SCALE GENOMIC DNA]</scope>
    <source>
        <strain evidence="6 7">NBRC 102076</strain>
    </source>
</reference>
<dbReference type="AlphaFoldDB" id="A0A4Y3IK86"/>
<sequence>MDIQYLDALKALAEPHRLKLFWLLIHVDQKVTVAEAMDVTGESQYNVSRNLKMLFKAKLLTQEKRGKWVYYTLAEQELGYWQSLIESVRQLPKESFIDVTVRCRVRLEMRVDGECVVGPNSDQWLEFKEKLISHSVD</sequence>
<keyword evidence="2" id="KW-0805">Transcription regulation</keyword>
<dbReference type="InterPro" id="IPR011991">
    <property type="entry name" value="ArsR-like_HTH"/>
</dbReference>
<keyword evidence="3" id="KW-0238">DNA-binding</keyword>
<dbReference type="GO" id="GO:0003700">
    <property type="term" value="F:DNA-binding transcription factor activity"/>
    <property type="evidence" value="ECO:0007669"/>
    <property type="project" value="InterPro"/>
</dbReference>
<dbReference type="InterPro" id="IPR001845">
    <property type="entry name" value="HTH_ArsR_DNA-bd_dom"/>
</dbReference>
<dbReference type="GO" id="GO:0046685">
    <property type="term" value="P:response to arsenic-containing substance"/>
    <property type="evidence" value="ECO:0007669"/>
    <property type="project" value="UniProtKB-KW"/>
</dbReference>
<dbReference type="Gene3D" id="1.10.10.10">
    <property type="entry name" value="Winged helix-like DNA-binding domain superfamily/Winged helix DNA-binding domain"/>
    <property type="match status" value="1"/>
</dbReference>
<evidence type="ECO:0000256" key="4">
    <source>
        <dbReference type="ARBA" id="ARBA00023163"/>
    </source>
</evidence>
<dbReference type="GO" id="GO:0003677">
    <property type="term" value="F:DNA binding"/>
    <property type="evidence" value="ECO:0007669"/>
    <property type="project" value="UniProtKB-KW"/>
</dbReference>
<evidence type="ECO:0000256" key="3">
    <source>
        <dbReference type="ARBA" id="ARBA00023125"/>
    </source>
</evidence>
<evidence type="ECO:0000259" key="5">
    <source>
        <dbReference type="PROSITE" id="PS50987"/>
    </source>
</evidence>
<dbReference type="SMART" id="SM00418">
    <property type="entry name" value="HTH_ARSR"/>
    <property type="match status" value="1"/>
</dbReference>
<name>A0A4Y3IK86_9VIBR</name>